<evidence type="ECO:0000256" key="2">
    <source>
        <dbReference type="ARBA" id="ARBA00013147"/>
    </source>
</evidence>
<dbReference type="EMBL" id="CZVV01000002">
    <property type="protein sequence ID" value="CUS96057.1"/>
    <property type="molecule type" value="Genomic_DNA"/>
</dbReference>
<keyword evidence="5" id="KW-0584">Phenylalanine biosynthesis</keyword>
<dbReference type="PROSITE" id="PS51171">
    <property type="entry name" value="PREPHENATE_DEHYDR_3"/>
    <property type="match status" value="1"/>
</dbReference>
<dbReference type="InterPro" id="IPR001086">
    <property type="entry name" value="Preph_deHydtase"/>
</dbReference>
<dbReference type="PROSITE" id="PS00857">
    <property type="entry name" value="PREPHENATE_DEHYDR_1"/>
    <property type="match status" value="1"/>
</dbReference>
<feature type="domain" description="Prephenate dehydratase" evidence="9">
    <location>
        <begin position="8"/>
        <end position="185"/>
    </location>
</feature>
<organism evidence="11 12">
    <name type="scientific">Kryptobacter tengchongensis</name>
    <dbReference type="NCBI Taxonomy" id="1643429"/>
    <lineage>
        <taxon>Bacteria</taxon>
        <taxon>Pseudomonadati</taxon>
        <taxon>Candidatus Kryptoniota</taxon>
        <taxon>Candidatus Kryptobacter</taxon>
    </lineage>
</organism>
<keyword evidence="4" id="KW-0057">Aromatic amino acid biosynthesis</keyword>
<evidence type="ECO:0000256" key="6">
    <source>
        <dbReference type="ARBA" id="ARBA00023239"/>
    </source>
</evidence>
<dbReference type="InterPro" id="IPR008242">
    <property type="entry name" value="Chor_mutase/pphenate_deHydtase"/>
</dbReference>
<gene>
    <name evidence="11" type="ORF">JGI25_00040</name>
</gene>
<feature type="domain" description="ACT" evidence="10">
    <location>
        <begin position="197"/>
        <end position="274"/>
    </location>
</feature>
<protein>
    <recommendedName>
        <fullName evidence="2">prephenate dehydratase</fullName>
        <ecNumber evidence="2">4.2.1.51</ecNumber>
    </recommendedName>
</protein>
<dbReference type="Pfam" id="PF00800">
    <property type="entry name" value="PDT"/>
    <property type="match status" value="1"/>
</dbReference>
<dbReference type="EC" id="4.2.1.51" evidence="2"/>
<evidence type="ECO:0000256" key="7">
    <source>
        <dbReference type="ARBA" id="ARBA00047848"/>
    </source>
</evidence>
<reference evidence="11 12" key="1">
    <citation type="submission" date="2015-11" db="EMBL/GenBank/DDBJ databases">
        <authorList>
            <person name="Varghese N."/>
        </authorList>
    </citation>
    <scope>NUCLEOTIDE SEQUENCE [LARGE SCALE GENOMIC DNA]</scope>
    <source>
        <strain evidence="11 12">JGI-25</strain>
    </source>
</reference>
<keyword evidence="6" id="KW-0456">Lyase</keyword>
<evidence type="ECO:0000313" key="12">
    <source>
        <dbReference type="Proteomes" id="UP000243105"/>
    </source>
</evidence>
<keyword evidence="3" id="KW-0028">Amino-acid biosynthesis</keyword>
<evidence type="ECO:0000313" key="11">
    <source>
        <dbReference type="EMBL" id="CUS96057.1"/>
    </source>
</evidence>
<evidence type="ECO:0000259" key="10">
    <source>
        <dbReference type="PROSITE" id="PS51671"/>
    </source>
</evidence>
<dbReference type="CDD" id="cd13631">
    <property type="entry name" value="PBP2_Ct-PDT_like"/>
    <property type="match status" value="1"/>
</dbReference>
<comment type="caution">
    <text evidence="11">The sequence shown here is derived from an EMBL/GenBank/DDBJ whole genome shotgun (WGS) entry which is preliminary data.</text>
</comment>
<dbReference type="InterPro" id="IPR045865">
    <property type="entry name" value="ACT-like_dom_sf"/>
</dbReference>
<sequence>MDLKLKVKVGFQGERGAFSEQAGYAFFGNKMIPVALHSFEDVFKSVKKGEVDYGVIPIENSLYGSIHQNYDLLQKYNVYIVGEVKLRIKHYLLANYGVKLSDVKKIYSHPQAISQCEGFLKKLRDVEIIPTYDTAGSAKMIKENKILDGAAIAGKQVGIYYGLKILKSGIENHRKNFTRFLVLSKEKIIARRNPKTSIIFTTKNIPGALFSALSVFAYRYINLLKIESRPIIGQPWRYMFYLDFEGSIEDKLCADAIKELKKMTQYYKFLGTYEKGREIE</sequence>
<dbReference type="SUPFAM" id="SSF55021">
    <property type="entry name" value="ACT-like"/>
    <property type="match status" value="1"/>
</dbReference>
<dbReference type="Proteomes" id="UP000243105">
    <property type="component" value="Unassembled WGS sequence"/>
</dbReference>
<name>A0A916PHT4_KRYT1</name>
<comment type="catalytic activity">
    <reaction evidence="7">
        <text>prephenate + H(+) = 3-phenylpyruvate + CO2 + H2O</text>
        <dbReference type="Rhea" id="RHEA:21648"/>
        <dbReference type="ChEBI" id="CHEBI:15377"/>
        <dbReference type="ChEBI" id="CHEBI:15378"/>
        <dbReference type="ChEBI" id="CHEBI:16526"/>
        <dbReference type="ChEBI" id="CHEBI:18005"/>
        <dbReference type="ChEBI" id="CHEBI:29934"/>
        <dbReference type="EC" id="4.2.1.51"/>
    </reaction>
</comment>
<dbReference type="RefSeq" id="WP_072263436.1">
    <property type="nucleotide sequence ID" value="NZ_CZVV01000002.1"/>
</dbReference>
<dbReference type="InterPro" id="IPR002912">
    <property type="entry name" value="ACT_dom"/>
</dbReference>
<evidence type="ECO:0000256" key="4">
    <source>
        <dbReference type="ARBA" id="ARBA00023141"/>
    </source>
</evidence>
<dbReference type="Gene3D" id="3.30.70.260">
    <property type="match status" value="1"/>
</dbReference>
<evidence type="ECO:0000259" key="9">
    <source>
        <dbReference type="PROSITE" id="PS51171"/>
    </source>
</evidence>
<evidence type="ECO:0000256" key="1">
    <source>
        <dbReference type="ARBA" id="ARBA00004741"/>
    </source>
</evidence>
<dbReference type="NCBIfam" id="NF008865">
    <property type="entry name" value="PRK11898.1"/>
    <property type="match status" value="1"/>
</dbReference>
<dbReference type="PROSITE" id="PS51671">
    <property type="entry name" value="ACT"/>
    <property type="match status" value="1"/>
</dbReference>
<dbReference type="GO" id="GO:0004664">
    <property type="term" value="F:prephenate dehydratase activity"/>
    <property type="evidence" value="ECO:0007669"/>
    <property type="project" value="UniProtKB-EC"/>
</dbReference>
<evidence type="ECO:0000256" key="8">
    <source>
        <dbReference type="PIRSR" id="PIRSR001500-2"/>
    </source>
</evidence>
<evidence type="ECO:0000256" key="5">
    <source>
        <dbReference type="ARBA" id="ARBA00023222"/>
    </source>
</evidence>
<dbReference type="PANTHER" id="PTHR21022:SF19">
    <property type="entry name" value="PREPHENATE DEHYDRATASE-RELATED"/>
    <property type="match status" value="1"/>
</dbReference>
<dbReference type="FunFam" id="3.30.70.260:FF:000012">
    <property type="entry name" value="Prephenate dehydratase"/>
    <property type="match status" value="1"/>
</dbReference>
<dbReference type="PIRSF" id="PIRSF001500">
    <property type="entry name" value="Chor_mut_pdt_Ppr"/>
    <property type="match status" value="1"/>
</dbReference>
<dbReference type="CDD" id="cd04905">
    <property type="entry name" value="ACT_CM-PDT"/>
    <property type="match status" value="1"/>
</dbReference>
<evidence type="ECO:0000256" key="3">
    <source>
        <dbReference type="ARBA" id="ARBA00022605"/>
    </source>
</evidence>
<comment type="pathway">
    <text evidence="1">Amino-acid biosynthesis; L-phenylalanine biosynthesis; phenylpyruvate from prephenate: step 1/1.</text>
</comment>
<dbReference type="InterPro" id="IPR018528">
    <property type="entry name" value="Preph_deHydtase_CS"/>
</dbReference>
<dbReference type="SUPFAM" id="SSF53850">
    <property type="entry name" value="Periplasmic binding protein-like II"/>
    <property type="match status" value="1"/>
</dbReference>
<dbReference type="PANTHER" id="PTHR21022">
    <property type="entry name" value="PREPHENATE DEHYDRATASE P PROTEIN"/>
    <property type="match status" value="1"/>
</dbReference>
<proteinExistence type="predicted"/>
<accession>A0A916PHT4</accession>
<dbReference type="GO" id="GO:0009094">
    <property type="term" value="P:L-phenylalanine biosynthetic process"/>
    <property type="evidence" value="ECO:0007669"/>
    <property type="project" value="UniProtKB-KW"/>
</dbReference>
<dbReference type="Gene3D" id="3.40.190.10">
    <property type="entry name" value="Periplasmic binding protein-like II"/>
    <property type="match status" value="2"/>
</dbReference>
<feature type="site" description="Essential for prephenate dehydratase activity" evidence="8">
    <location>
        <position position="178"/>
    </location>
</feature>
<dbReference type="AlphaFoldDB" id="A0A916PHT4"/>
<dbReference type="GO" id="GO:0005737">
    <property type="term" value="C:cytoplasm"/>
    <property type="evidence" value="ECO:0007669"/>
    <property type="project" value="TreeGrafter"/>
</dbReference>